<dbReference type="Proteomes" id="UP000054903">
    <property type="component" value="Unassembled WGS sequence"/>
</dbReference>
<evidence type="ECO:0008006" key="3">
    <source>
        <dbReference type="Google" id="ProtNLM"/>
    </source>
</evidence>
<accession>A0A158E2R2</accession>
<gene>
    <name evidence="1" type="ORF">AWB77_06293</name>
</gene>
<dbReference type="EMBL" id="FCNX02000022">
    <property type="protein sequence ID" value="SAL01185.1"/>
    <property type="molecule type" value="Genomic_DNA"/>
</dbReference>
<protein>
    <recommendedName>
        <fullName evidence="3">Transposase</fullName>
    </recommendedName>
</protein>
<comment type="caution">
    <text evidence="1">The sequence shown here is derived from an EMBL/GenBank/DDBJ whole genome shotgun (WGS) entry which is preliminary data.</text>
</comment>
<evidence type="ECO:0000313" key="2">
    <source>
        <dbReference type="Proteomes" id="UP000054903"/>
    </source>
</evidence>
<name>A0A158E2R2_9BURK</name>
<keyword evidence="2" id="KW-1185">Reference proteome</keyword>
<proteinExistence type="predicted"/>
<organism evidence="1 2">
    <name type="scientific">Caballeronia fortuita</name>
    <dbReference type="NCBI Taxonomy" id="1777138"/>
    <lineage>
        <taxon>Bacteria</taxon>
        <taxon>Pseudomonadati</taxon>
        <taxon>Pseudomonadota</taxon>
        <taxon>Betaproteobacteria</taxon>
        <taxon>Burkholderiales</taxon>
        <taxon>Burkholderiaceae</taxon>
        <taxon>Caballeronia</taxon>
    </lineage>
</organism>
<evidence type="ECO:0000313" key="1">
    <source>
        <dbReference type="EMBL" id="SAL01185.1"/>
    </source>
</evidence>
<dbReference type="AlphaFoldDB" id="A0A158E2R2"/>
<sequence>MTTFTVAKDGTWSFLALNAVPDHREDYVYLAHCLATLSKSRF</sequence>
<reference evidence="1" key="1">
    <citation type="submission" date="2016-01" db="EMBL/GenBank/DDBJ databases">
        <authorList>
            <person name="Peeters C."/>
        </authorList>
    </citation>
    <scope>NUCLEOTIDE SEQUENCE</scope>
    <source>
        <strain evidence="1">LMG 29320</strain>
    </source>
</reference>